<gene>
    <name evidence="6" type="ORF">HUE58_02125</name>
</gene>
<dbReference type="AlphaFoldDB" id="A0A6N0HNT5"/>
<dbReference type="Pfam" id="PF02620">
    <property type="entry name" value="YceD"/>
    <property type="match status" value="1"/>
</dbReference>
<reference evidence="6 7" key="1">
    <citation type="submission" date="2020-05" db="EMBL/GenBank/DDBJ databases">
        <title>Horizontal transmission and recombination maintain forever young bacterial symbiont genomes.</title>
        <authorList>
            <person name="Russell S.L."/>
            <person name="Pepper-Tunick E."/>
            <person name="Svedberg J."/>
            <person name="Byrne A."/>
            <person name="Ruelas Castillo J."/>
            <person name="Vollmers C."/>
            <person name="Beinart R.A."/>
            <person name="Corbett-Detig R."/>
        </authorList>
    </citation>
    <scope>NUCLEOTIDE SEQUENCE [LARGE SCALE GENOMIC DNA]</scope>
    <source>
        <strain evidence="6">JDF_Ridge</strain>
    </source>
</reference>
<keyword evidence="4" id="KW-0690">Ribosome biogenesis</keyword>
<keyword evidence="7" id="KW-1185">Reference proteome</keyword>
<proteinExistence type="inferred from homology"/>
<dbReference type="GO" id="GO:0042254">
    <property type="term" value="P:ribosome biogenesis"/>
    <property type="evidence" value="ECO:0007669"/>
    <property type="project" value="UniProtKB-KW"/>
</dbReference>
<accession>A0A6N0HNT5</accession>
<evidence type="ECO:0000313" key="7">
    <source>
        <dbReference type="Proteomes" id="UP000509429"/>
    </source>
</evidence>
<dbReference type="Proteomes" id="UP000509429">
    <property type="component" value="Chromosome"/>
</dbReference>
<dbReference type="PANTHER" id="PTHR38099:SF1">
    <property type="entry name" value="LARGE RIBOSOMAL RNA SUBUNIT ACCUMULATION PROTEIN YCED"/>
    <property type="match status" value="1"/>
</dbReference>
<protein>
    <recommendedName>
        <fullName evidence="3">Large ribosomal RNA subunit accumulation protein YceD</fullName>
    </recommendedName>
    <alternativeName>
        <fullName evidence="5">23S rRNA accumulation protein YceD</fullName>
    </alternativeName>
</protein>
<sequence length="169" mass="19465">MQGIPDTIKLFSFAKKELNFSHIYQVKDFPRIKKLLSNIDDEVKVELSFYIENNSIPCIEGVVKLSAVVDCQRCLNEMNLRLSPSFKLGFLKNEQQGKALDSSFEAILSTDEAFLTIEFITDEVLISIPMSPMHSHKCQSYQDKEQIKQEKHNPFAILKHTKLNIKNKE</sequence>
<comment type="function">
    <text evidence="1">Plays a role in synthesis, processing and/or stability of 23S rRNA.</text>
</comment>
<name>A0A6N0HNT5_9GAMM</name>
<evidence type="ECO:0000256" key="1">
    <source>
        <dbReference type="ARBA" id="ARBA00002868"/>
    </source>
</evidence>
<evidence type="ECO:0000256" key="3">
    <source>
        <dbReference type="ARBA" id="ARBA00015716"/>
    </source>
</evidence>
<evidence type="ECO:0000256" key="4">
    <source>
        <dbReference type="ARBA" id="ARBA00022517"/>
    </source>
</evidence>
<dbReference type="InterPro" id="IPR039255">
    <property type="entry name" value="YceD_bac"/>
</dbReference>
<evidence type="ECO:0000256" key="2">
    <source>
        <dbReference type="ARBA" id="ARBA00010740"/>
    </source>
</evidence>
<evidence type="ECO:0000313" key="6">
    <source>
        <dbReference type="EMBL" id="QKQ23984.1"/>
    </source>
</evidence>
<evidence type="ECO:0000256" key="5">
    <source>
        <dbReference type="ARBA" id="ARBA00031841"/>
    </source>
</evidence>
<dbReference type="GO" id="GO:0005829">
    <property type="term" value="C:cytosol"/>
    <property type="evidence" value="ECO:0007669"/>
    <property type="project" value="TreeGrafter"/>
</dbReference>
<dbReference type="PANTHER" id="PTHR38099">
    <property type="entry name" value="LARGE RIBOSOMAL RNA SUBUNIT ACCUMULATION PROTEIN YCED"/>
    <property type="match status" value="1"/>
</dbReference>
<organism evidence="6 7">
    <name type="scientific">Candidatus Ruthia endofausta</name>
    <dbReference type="NCBI Taxonomy" id="2738852"/>
    <lineage>
        <taxon>Bacteria</taxon>
        <taxon>Pseudomonadati</taxon>
        <taxon>Pseudomonadota</taxon>
        <taxon>Gammaproteobacteria</taxon>
        <taxon>Candidatus Pseudothioglobaceae</taxon>
        <taxon>Candidatus Ruthturnera</taxon>
    </lineage>
</organism>
<dbReference type="EMBL" id="CP054490">
    <property type="protein sequence ID" value="QKQ23984.1"/>
    <property type="molecule type" value="Genomic_DNA"/>
</dbReference>
<dbReference type="RefSeq" id="WP_174605424.1">
    <property type="nucleotide sequence ID" value="NZ_CP054490.1"/>
</dbReference>
<dbReference type="InterPro" id="IPR003772">
    <property type="entry name" value="YceD"/>
</dbReference>
<dbReference type="KEGG" id="reo:HUE58_02125"/>
<comment type="similarity">
    <text evidence="2">Belongs to the DUF177 domain family.</text>
</comment>